<evidence type="ECO:0000313" key="2">
    <source>
        <dbReference type="EMBL" id="KAB1225865.1"/>
    </source>
</evidence>
<sequence>MTFDVAIRESSFMSAIILFHSDGDILLAWTQEFVSTDPLVGEAEAAPLALTKASDLHISTLLFQGDSQILMESILLSYLQGSTTNLAIP</sequence>
<evidence type="ECO:0000259" key="1">
    <source>
        <dbReference type="Pfam" id="PF13456"/>
    </source>
</evidence>
<proteinExistence type="predicted"/>
<dbReference type="InterPro" id="IPR002156">
    <property type="entry name" value="RNaseH_domain"/>
</dbReference>
<feature type="domain" description="RNase H type-1" evidence="1">
    <location>
        <begin position="14"/>
        <end position="74"/>
    </location>
</feature>
<gene>
    <name evidence="2" type="ORF">CJ030_MR1G027864</name>
</gene>
<dbReference type="Pfam" id="PF13456">
    <property type="entry name" value="RVT_3"/>
    <property type="match status" value="1"/>
</dbReference>
<dbReference type="EMBL" id="RXIC02000019">
    <property type="protein sequence ID" value="KAB1225865.1"/>
    <property type="molecule type" value="Genomic_DNA"/>
</dbReference>
<name>A0A6A1WKP2_9ROSI</name>
<dbReference type="GO" id="GO:0003676">
    <property type="term" value="F:nucleic acid binding"/>
    <property type="evidence" value="ECO:0007669"/>
    <property type="project" value="InterPro"/>
</dbReference>
<keyword evidence="3" id="KW-1185">Reference proteome</keyword>
<dbReference type="GO" id="GO:0004523">
    <property type="term" value="F:RNA-DNA hybrid ribonuclease activity"/>
    <property type="evidence" value="ECO:0007669"/>
    <property type="project" value="InterPro"/>
</dbReference>
<organism evidence="2 3">
    <name type="scientific">Morella rubra</name>
    <name type="common">Chinese bayberry</name>
    <dbReference type="NCBI Taxonomy" id="262757"/>
    <lineage>
        <taxon>Eukaryota</taxon>
        <taxon>Viridiplantae</taxon>
        <taxon>Streptophyta</taxon>
        <taxon>Embryophyta</taxon>
        <taxon>Tracheophyta</taxon>
        <taxon>Spermatophyta</taxon>
        <taxon>Magnoliopsida</taxon>
        <taxon>eudicotyledons</taxon>
        <taxon>Gunneridae</taxon>
        <taxon>Pentapetalae</taxon>
        <taxon>rosids</taxon>
        <taxon>fabids</taxon>
        <taxon>Fagales</taxon>
        <taxon>Myricaceae</taxon>
        <taxon>Morella</taxon>
    </lineage>
</organism>
<protein>
    <recommendedName>
        <fullName evidence="1">RNase H type-1 domain-containing protein</fullName>
    </recommendedName>
</protein>
<accession>A0A6A1WKP2</accession>
<dbReference type="AlphaFoldDB" id="A0A6A1WKP2"/>
<dbReference type="OrthoDB" id="1166390at2759"/>
<evidence type="ECO:0000313" key="3">
    <source>
        <dbReference type="Proteomes" id="UP000516437"/>
    </source>
</evidence>
<reference evidence="2 3" key="1">
    <citation type="journal article" date="2019" name="Plant Biotechnol. J.">
        <title>The red bayberry genome and genetic basis of sex determination.</title>
        <authorList>
            <person name="Jia H.M."/>
            <person name="Jia H.J."/>
            <person name="Cai Q.L."/>
            <person name="Wang Y."/>
            <person name="Zhao H.B."/>
            <person name="Yang W.F."/>
            <person name="Wang G.Y."/>
            <person name="Li Y.H."/>
            <person name="Zhan D.L."/>
            <person name="Shen Y.T."/>
            <person name="Niu Q.F."/>
            <person name="Chang L."/>
            <person name="Qiu J."/>
            <person name="Zhao L."/>
            <person name="Xie H.B."/>
            <person name="Fu W.Y."/>
            <person name="Jin J."/>
            <person name="Li X.W."/>
            <person name="Jiao Y."/>
            <person name="Zhou C.C."/>
            <person name="Tu T."/>
            <person name="Chai C.Y."/>
            <person name="Gao J.L."/>
            <person name="Fan L.J."/>
            <person name="van de Weg E."/>
            <person name="Wang J.Y."/>
            <person name="Gao Z.S."/>
        </authorList>
    </citation>
    <scope>NUCLEOTIDE SEQUENCE [LARGE SCALE GENOMIC DNA]</scope>
    <source>
        <tissue evidence="2">Leaves</tissue>
    </source>
</reference>
<comment type="caution">
    <text evidence="2">The sequence shown here is derived from an EMBL/GenBank/DDBJ whole genome shotgun (WGS) entry which is preliminary data.</text>
</comment>
<dbReference type="Proteomes" id="UP000516437">
    <property type="component" value="Chromosome 1"/>
</dbReference>